<organism evidence="7 8">
    <name type="scientific">Methanochimaera problematica</name>
    <dbReference type="NCBI Taxonomy" id="2609417"/>
    <lineage>
        <taxon>Archaea</taxon>
        <taxon>Methanobacteriati</taxon>
        <taxon>Methanobacteriota</taxon>
        <taxon>Stenosarchaea group</taxon>
        <taxon>Methanomicrobia</taxon>
        <taxon>Methanomicrobiales</taxon>
        <taxon>Methanomicrobiaceae</taxon>
        <taxon>Methanochimaera</taxon>
    </lineage>
</organism>
<keyword evidence="8" id="KW-1185">Reference proteome</keyword>
<dbReference type="AlphaFoldDB" id="A0AA97FDR1"/>
<proteinExistence type="inferred from homology"/>
<feature type="binding site" evidence="6">
    <location>
        <position position="40"/>
    </location>
    <ligand>
        <name>GTP</name>
        <dbReference type="ChEBI" id="CHEBI:37565"/>
    </ligand>
</feature>
<dbReference type="PANTHER" id="PTHR40732">
    <property type="entry name" value="UPF0218 PROTEIN TK1697"/>
    <property type="match status" value="1"/>
</dbReference>
<feature type="binding site" evidence="6">
    <location>
        <position position="59"/>
    </location>
    <ligand>
        <name>GTP</name>
        <dbReference type="ChEBI" id="CHEBI:37565"/>
    </ligand>
</feature>
<keyword evidence="3 6" id="KW-0418">Kinase</keyword>
<dbReference type="RefSeq" id="WP_317136535.1">
    <property type="nucleotide sequence ID" value="NZ_CP043875.1"/>
</dbReference>
<feature type="binding site" evidence="6">
    <location>
        <position position="42"/>
    </location>
    <ligand>
        <name>GTP</name>
        <dbReference type="ChEBI" id="CHEBI:37565"/>
    </ligand>
</feature>
<gene>
    <name evidence="7" type="ORF">F1737_10535</name>
</gene>
<dbReference type="Pfam" id="PF04019">
    <property type="entry name" value="DUF359"/>
    <property type="match status" value="1"/>
</dbReference>
<name>A0AA97FDR1_9EURY</name>
<dbReference type="HAMAP" id="MF_00590">
    <property type="entry name" value="Dephospho_CoA_kinase_GTP_dep"/>
    <property type="match status" value="1"/>
</dbReference>
<dbReference type="InterPro" id="IPR007164">
    <property type="entry name" value="GTP-dep_dephospho-CoA_kin"/>
</dbReference>
<dbReference type="EMBL" id="CP043875">
    <property type="protein sequence ID" value="WOF17079.1"/>
    <property type="molecule type" value="Genomic_DNA"/>
</dbReference>
<evidence type="ECO:0000256" key="1">
    <source>
        <dbReference type="ARBA" id="ARBA00022679"/>
    </source>
</evidence>
<evidence type="ECO:0000313" key="8">
    <source>
        <dbReference type="Proteomes" id="UP001301797"/>
    </source>
</evidence>
<feature type="binding site" evidence="6">
    <location>
        <position position="41"/>
    </location>
    <ligand>
        <name>GTP</name>
        <dbReference type="ChEBI" id="CHEBI:37565"/>
    </ligand>
</feature>
<dbReference type="GO" id="GO:0005525">
    <property type="term" value="F:GTP binding"/>
    <property type="evidence" value="ECO:0007669"/>
    <property type="project" value="UniProtKB-UniRule"/>
</dbReference>
<accession>A0AA97FDR1</accession>
<dbReference type="GeneID" id="85230610"/>
<evidence type="ECO:0000256" key="3">
    <source>
        <dbReference type="ARBA" id="ARBA00022777"/>
    </source>
</evidence>
<keyword evidence="2 6" id="KW-0547">Nucleotide-binding</keyword>
<keyword evidence="5 6" id="KW-0342">GTP-binding</keyword>
<dbReference type="EC" id="2.7.1.237" evidence="6"/>
<dbReference type="PANTHER" id="PTHR40732:SF1">
    <property type="entry name" value="GTP-DEPENDENT DEPHOSPHO-COA KINASE"/>
    <property type="match status" value="1"/>
</dbReference>
<dbReference type="GO" id="GO:0015937">
    <property type="term" value="P:coenzyme A biosynthetic process"/>
    <property type="evidence" value="ECO:0007669"/>
    <property type="project" value="UniProtKB-UniRule"/>
</dbReference>
<protein>
    <recommendedName>
        <fullName evidence="6">GTP-dependent dephospho-CoA kinase</fullName>
        <ecNumber evidence="6">2.7.1.237</ecNumber>
    </recommendedName>
    <alternativeName>
        <fullName evidence="6">Dephospho-coenzyme A kinase</fullName>
        <shortName evidence="6">DPCK</shortName>
    </alternativeName>
</protein>
<evidence type="ECO:0000256" key="2">
    <source>
        <dbReference type="ARBA" id="ARBA00022741"/>
    </source>
</evidence>
<evidence type="ECO:0000313" key="7">
    <source>
        <dbReference type="EMBL" id="WOF17079.1"/>
    </source>
</evidence>
<comment type="function">
    <text evidence="6">Catalyzes the GTP-dependent phosphorylation of the 3'-hydroxyl group of dephosphocoenzyme A to form coenzyme A (CoA).</text>
</comment>
<dbReference type="PIRSF" id="PIRSF006533">
    <property type="entry name" value="UCP006533"/>
    <property type="match status" value="1"/>
</dbReference>
<comment type="pathway">
    <text evidence="6">Cofactor biosynthesis; coenzyme A biosynthesis.</text>
</comment>
<evidence type="ECO:0000256" key="6">
    <source>
        <dbReference type="HAMAP-Rule" id="MF_00590"/>
    </source>
</evidence>
<keyword evidence="1 6" id="KW-0808">Transferase</keyword>
<feature type="binding site" evidence="6">
    <location>
        <position position="112"/>
    </location>
    <ligand>
        <name>GTP</name>
        <dbReference type="ChEBI" id="CHEBI:37565"/>
    </ligand>
</feature>
<keyword evidence="4 6" id="KW-0173">Coenzyme A biosynthesis</keyword>
<sequence length="161" mass="17911">MWFLPEKHRKKFREPFGELFPDITSALEYAGDAPLYAVGDVVTRNIRRKGIVPNLSVIDGNTMREPCRCTPLLPVKRIEVKNPAGCITDELISALENAVLDPPALIHVEGEEDLAVIPLVNLLEDGCAILYGQPCEGVVVRIVDSDAKRRAKELFSLFEEI</sequence>
<comment type="catalytic activity">
    <reaction evidence="6">
        <text>3'-dephospho-CoA + GTP = GDP + CoA + H(+)</text>
        <dbReference type="Rhea" id="RHEA:61156"/>
        <dbReference type="ChEBI" id="CHEBI:15378"/>
        <dbReference type="ChEBI" id="CHEBI:37565"/>
        <dbReference type="ChEBI" id="CHEBI:57287"/>
        <dbReference type="ChEBI" id="CHEBI:57328"/>
        <dbReference type="ChEBI" id="CHEBI:58189"/>
        <dbReference type="EC" id="2.7.1.237"/>
    </reaction>
</comment>
<dbReference type="KEGG" id="mefw:F1737_10535"/>
<evidence type="ECO:0000256" key="4">
    <source>
        <dbReference type="ARBA" id="ARBA00022993"/>
    </source>
</evidence>
<comment type="similarity">
    <text evidence="6">Belongs to the GTP-dependent DPCK family.</text>
</comment>
<dbReference type="Proteomes" id="UP001301797">
    <property type="component" value="Chromosome"/>
</dbReference>
<comment type="caution">
    <text evidence="6">Lacks conserved residue(s) required for the propagation of feature annotation.</text>
</comment>
<evidence type="ECO:0000256" key="5">
    <source>
        <dbReference type="ARBA" id="ARBA00023134"/>
    </source>
</evidence>
<dbReference type="GO" id="GO:0016301">
    <property type="term" value="F:kinase activity"/>
    <property type="evidence" value="ECO:0007669"/>
    <property type="project" value="UniProtKB-UniRule"/>
</dbReference>
<reference evidence="7 8" key="1">
    <citation type="submission" date="2019-09" db="EMBL/GenBank/DDBJ databases">
        <title>The complete genome of Methanoplanus sp. FWC-SCC4.</title>
        <authorList>
            <person name="Chen S.-C."/>
            <person name="Zhou Y.-Z."/>
            <person name="Lai M.-C."/>
        </authorList>
    </citation>
    <scope>NUCLEOTIDE SEQUENCE [LARGE SCALE GENOMIC DNA]</scope>
    <source>
        <strain evidence="7 8">FWC-SCC4</strain>
    </source>
</reference>